<feature type="compositionally biased region" description="Basic and acidic residues" evidence="2">
    <location>
        <begin position="8"/>
        <end position="20"/>
    </location>
</feature>
<feature type="region of interest" description="Disordered" evidence="2">
    <location>
        <begin position="1"/>
        <end position="32"/>
    </location>
</feature>
<dbReference type="GO" id="GO:1902600">
    <property type="term" value="P:proton transmembrane transport"/>
    <property type="evidence" value="ECO:0007669"/>
    <property type="project" value="UniProtKB-KW"/>
</dbReference>
<evidence type="ECO:0000256" key="3">
    <source>
        <dbReference type="SAM" id="Phobius"/>
    </source>
</evidence>
<dbReference type="InterPro" id="IPR032820">
    <property type="entry name" value="ATPase_put"/>
</dbReference>
<evidence type="ECO:0000256" key="1">
    <source>
        <dbReference type="PIRNR" id="PIRNR032126"/>
    </source>
</evidence>
<keyword evidence="1" id="KW-0813">Transport</keyword>
<evidence type="ECO:0000313" key="5">
    <source>
        <dbReference type="Proteomes" id="UP000681075"/>
    </source>
</evidence>
<keyword evidence="1" id="KW-0406">Ion transport</keyword>
<dbReference type="EMBL" id="BOPV01000001">
    <property type="protein sequence ID" value="GIL39605.1"/>
    <property type="molecule type" value="Genomic_DNA"/>
</dbReference>
<dbReference type="Proteomes" id="UP000681075">
    <property type="component" value="Unassembled WGS sequence"/>
</dbReference>
<reference evidence="4" key="1">
    <citation type="submission" date="2021-02" db="EMBL/GenBank/DDBJ databases">
        <title>Genome sequence of Rhodospirillales sp. strain TMPK1 isolated from soil.</title>
        <authorList>
            <person name="Nakai R."/>
            <person name="Kusada H."/>
            <person name="Tamaki H."/>
        </authorList>
    </citation>
    <scope>NUCLEOTIDE SEQUENCE</scope>
    <source>
        <strain evidence="4">TMPK1</strain>
    </source>
</reference>
<dbReference type="Pfam" id="PF09527">
    <property type="entry name" value="ATPase_gene1"/>
    <property type="match status" value="1"/>
</dbReference>
<keyword evidence="1" id="KW-0375">Hydrogen ion transport</keyword>
<sequence length="104" mass="10830">MSGPPDEFADRLRAAKERQAGRAGGSSAADRRGMAAGVRIAVDLVAGIVVGIGMGLALDHWLGTKPWLLVVFTLFGFAAGVLNVVRTAKQLDAERAAAKARGEE</sequence>
<evidence type="ECO:0000313" key="4">
    <source>
        <dbReference type="EMBL" id="GIL39605.1"/>
    </source>
</evidence>
<accession>A0A8S8XEN7</accession>
<dbReference type="InterPro" id="IPR016989">
    <property type="entry name" value="Atp1_alphaprobac"/>
</dbReference>
<dbReference type="AlphaFoldDB" id="A0A8S8XEN7"/>
<comment type="function">
    <text evidence="1">A possible function for this protein is to guide the assembly of the membrane sector of the ATPase enzyme complex.</text>
</comment>
<feature type="transmembrane region" description="Helical" evidence="3">
    <location>
        <begin position="40"/>
        <end position="61"/>
    </location>
</feature>
<proteinExistence type="inferred from homology"/>
<comment type="similarity">
    <text evidence="1">Belongs to the bacterial AtpI family.</text>
</comment>
<keyword evidence="3" id="KW-1133">Transmembrane helix</keyword>
<evidence type="ECO:0000256" key="2">
    <source>
        <dbReference type="SAM" id="MobiDB-lite"/>
    </source>
</evidence>
<dbReference type="RefSeq" id="WP_420242705.1">
    <property type="nucleotide sequence ID" value="NZ_BOPV01000001.1"/>
</dbReference>
<keyword evidence="5" id="KW-1185">Reference proteome</keyword>
<comment type="caution">
    <text evidence="4">The sequence shown here is derived from an EMBL/GenBank/DDBJ whole genome shotgun (WGS) entry which is preliminary data.</text>
</comment>
<keyword evidence="1 3" id="KW-0472">Membrane</keyword>
<name>A0A8S8XEN7_9PROT</name>
<dbReference type="GO" id="GO:0045259">
    <property type="term" value="C:proton-transporting ATP synthase complex"/>
    <property type="evidence" value="ECO:0007669"/>
    <property type="project" value="UniProtKB-UniRule"/>
</dbReference>
<dbReference type="PIRSF" id="PIRSF032126">
    <property type="entry name" value="F0F1_ATP_synthase_subunit_I"/>
    <property type="match status" value="1"/>
</dbReference>
<gene>
    <name evidence="4" type="ORF">TMPK1_18420</name>
</gene>
<organism evidence="4 5">
    <name type="scientific">Roseiterribacter gracilis</name>
    <dbReference type="NCBI Taxonomy" id="2812848"/>
    <lineage>
        <taxon>Bacteria</taxon>
        <taxon>Pseudomonadati</taxon>
        <taxon>Pseudomonadota</taxon>
        <taxon>Alphaproteobacteria</taxon>
        <taxon>Rhodospirillales</taxon>
        <taxon>Roseiterribacteraceae</taxon>
        <taxon>Roseiterribacter</taxon>
    </lineage>
</organism>
<feature type="transmembrane region" description="Helical" evidence="3">
    <location>
        <begin position="67"/>
        <end position="85"/>
    </location>
</feature>
<protein>
    <recommendedName>
        <fullName evidence="1">ATP synthase protein I</fullName>
    </recommendedName>
</protein>
<keyword evidence="3" id="KW-0812">Transmembrane</keyword>